<feature type="region of interest" description="Disordered" evidence="8">
    <location>
        <begin position="99"/>
        <end position="146"/>
    </location>
</feature>
<comment type="caution">
    <text evidence="11">The sequence shown here is derived from an EMBL/GenBank/DDBJ whole genome shotgun (WGS) entry which is preliminary data.</text>
</comment>
<evidence type="ECO:0000256" key="7">
    <source>
        <dbReference type="RuleBase" id="RU004362"/>
    </source>
</evidence>
<dbReference type="GO" id="GO:0005184">
    <property type="term" value="F:neuropeptide hormone activity"/>
    <property type="evidence" value="ECO:0007669"/>
    <property type="project" value="InterPro"/>
</dbReference>
<dbReference type="PANTHER" id="PTHR10786:SF0">
    <property type="entry name" value="CHOLECYSTOKININ"/>
    <property type="match status" value="1"/>
</dbReference>
<dbReference type="Pfam" id="PF00918">
    <property type="entry name" value="Gastrin"/>
    <property type="match status" value="1"/>
</dbReference>
<feature type="domain" description="Gastrin/cholecystokinin peptide hormone" evidence="10">
    <location>
        <begin position="71"/>
        <end position="206"/>
    </location>
</feature>
<proteinExistence type="inferred from homology"/>
<evidence type="ECO:0000313" key="12">
    <source>
        <dbReference type="Proteomes" id="UP001174136"/>
    </source>
</evidence>
<dbReference type="SMART" id="SM00029">
    <property type="entry name" value="GASTRIN"/>
    <property type="match status" value="1"/>
</dbReference>
<organism evidence="11 12">
    <name type="scientific">Merluccius polli</name>
    <name type="common">Benguela hake</name>
    <name type="synonym">Merluccius cadenati</name>
    <dbReference type="NCBI Taxonomy" id="89951"/>
    <lineage>
        <taxon>Eukaryota</taxon>
        <taxon>Metazoa</taxon>
        <taxon>Chordata</taxon>
        <taxon>Craniata</taxon>
        <taxon>Vertebrata</taxon>
        <taxon>Euteleostomi</taxon>
        <taxon>Actinopterygii</taxon>
        <taxon>Neopterygii</taxon>
        <taxon>Teleostei</taxon>
        <taxon>Neoteleostei</taxon>
        <taxon>Acanthomorphata</taxon>
        <taxon>Zeiogadaria</taxon>
        <taxon>Gadariae</taxon>
        <taxon>Gadiformes</taxon>
        <taxon>Gadoidei</taxon>
        <taxon>Merlucciidae</taxon>
        <taxon>Merluccius</taxon>
    </lineage>
</organism>
<accession>A0AA47N340</accession>
<keyword evidence="5" id="KW-0165">Cleavage on pair of basic residues</keyword>
<dbReference type="GO" id="GO:0007586">
    <property type="term" value="P:digestion"/>
    <property type="evidence" value="ECO:0007669"/>
    <property type="project" value="InterPro"/>
</dbReference>
<dbReference type="InterPro" id="IPR001651">
    <property type="entry name" value="Gastrin/CCK"/>
</dbReference>
<keyword evidence="6" id="KW-0027">Amidation</keyword>
<protein>
    <submittedName>
        <fullName evidence="11">Cholecystokinin</fullName>
    </submittedName>
</protein>
<keyword evidence="9" id="KW-0472">Membrane</keyword>
<evidence type="ECO:0000256" key="3">
    <source>
        <dbReference type="ARBA" id="ARBA00022525"/>
    </source>
</evidence>
<evidence type="ECO:0000259" key="10">
    <source>
        <dbReference type="Pfam" id="PF00918"/>
    </source>
</evidence>
<name>A0AA47N340_MERPO</name>
<keyword evidence="4" id="KW-0765">Sulfation</keyword>
<evidence type="ECO:0000256" key="9">
    <source>
        <dbReference type="SAM" id="Phobius"/>
    </source>
</evidence>
<evidence type="ECO:0000256" key="8">
    <source>
        <dbReference type="SAM" id="MobiDB-lite"/>
    </source>
</evidence>
<evidence type="ECO:0000256" key="6">
    <source>
        <dbReference type="ARBA" id="ARBA00022815"/>
    </source>
</evidence>
<keyword evidence="9" id="KW-1133">Transmembrane helix</keyword>
<comment type="similarity">
    <text evidence="2 7">Belongs to the gastrin/cholecystokinin family.</text>
</comment>
<sequence>MNVVSALDPDLSWQGHLDAMLRRYHLPRNLHAQHKRQAEAGFKLKSHAVDAEALAGGVWSIFKHMAQMTAGMCVCVLLVVLCTSCLGLPLSSQPVAEDRHAAAPASSEALPNTDTHTLSEPHVRHSRSTPQVNAAPRSQEEGDPRANLSELLDKLISSRKGSVRRYSAVNNRSAGGVNAGHRIKDRDYLGWMDFGRRSAEEYEYSS</sequence>
<dbReference type="AlphaFoldDB" id="A0AA47N340"/>
<dbReference type="Proteomes" id="UP001174136">
    <property type="component" value="Unassembled WGS sequence"/>
</dbReference>
<keyword evidence="3" id="KW-0964">Secreted</keyword>
<dbReference type="GO" id="GO:0005615">
    <property type="term" value="C:extracellular space"/>
    <property type="evidence" value="ECO:0007669"/>
    <property type="project" value="TreeGrafter"/>
</dbReference>
<keyword evidence="12" id="KW-1185">Reference proteome</keyword>
<evidence type="ECO:0000256" key="2">
    <source>
        <dbReference type="ARBA" id="ARBA00006273"/>
    </source>
</evidence>
<dbReference type="InterPro" id="IPR015499">
    <property type="entry name" value="CCK-like"/>
</dbReference>
<dbReference type="PROSITE" id="PS00259">
    <property type="entry name" value="GASTRIN"/>
    <property type="match status" value="1"/>
</dbReference>
<dbReference type="PANTHER" id="PTHR10786">
    <property type="entry name" value="CHOLECYSTOKININ"/>
    <property type="match status" value="1"/>
</dbReference>
<dbReference type="EMBL" id="JAOPHQ010001209">
    <property type="protein sequence ID" value="KAK0151513.1"/>
    <property type="molecule type" value="Genomic_DNA"/>
</dbReference>
<gene>
    <name evidence="11" type="primary">cck_2</name>
    <name evidence="11" type="ORF">N1851_007186</name>
</gene>
<keyword evidence="9" id="KW-0812">Transmembrane</keyword>
<evidence type="ECO:0000256" key="1">
    <source>
        <dbReference type="ARBA" id="ARBA00004613"/>
    </source>
</evidence>
<dbReference type="GO" id="GO:0030424">
    <property type="term" value="C:axon"/>
    <property type="evidence" value="ECO:0007669"/>
    <property type="project" value="TreeGrafter"/>
</dbReference>
<feature type="transmembrane region" description="Helical" evidence="9">
    <location>
        <begin position="69"/>
        <end position="90"/>
    </location>
</feature>
<evidence type="ECO:0000256" key="4">
    <source>
        <dbReference type="ARBA" id="ARBA00022641"/>
    </source>
</evidence>
<comment type="subcellular location">
    <subcellularLocation>
        <location evidence="1 7">Secreted</location>
    </subcellularLocation>
</comment>
<evidence type="ECO:0000313" key="11">
    <source>
        <dbReference type="EMBL" id="KAK0151513.1"/>
    </source>
</evidence>
<reference evidence="11" key="1">
    <citation type="journal article" date="2023" name="Front. Mar. Sci.">
        <title>A new Merluccius polli reference genome to investigate the effects of global change in West African waters.</title>
        <authorList>
            <person name="Mateo J.L."/>
            <person name="Blanco-Fernandez C."/>
            <person name="Garcia-Vazquez E."/>
            <person name="Machado-Schiaffino G."/>
        </authorList>
    </citation>
    <scope>NUCLEOTIDE SEQUENCE</scope>
    <source>
        <strain evidence="11">C29</strain>
        <tissue evidence="11">Fin</tissue>
    </source>
</reference>
<dbReference type="InterPro" id="IPR013152">
    <property type="entry name" value="Gastrin/cholecystokinin_CS"/>
</dbReference>
<evidence type="ECO:0000256" key="5">
    <source>
        <dbReference type="ARBA" id="ARBA00022685"/>
    </source>
</evidence>